<organism evidence="3 4">
    <name type="scientific">Melissococcus plutonius</name>
    <dbReference type="NCBI Taxonomy" id="33970"/>
    <lineage>
        <taxon>Bacteria</taxon>
        <taxon>Bacillati</taxon>
        <taxon>Bacillota</taxon>
        <taxon>Bacilli</taxon>
        <taxon>Lactobacillales</taxon>
        <taxon>Enterococcaceae</taxon>
        <taxon>Melissococcus</taxon>
    </lineage>
</organism>
<feature type="domain" description="Nudix hydrolase" evidence="2">
    <location>
        <begin position="38"/>
        <end position="172"/>
    </location>
</feature>
<dbReference type="GeneID" id="57043780"/>
<sequence>MTYFSSKQEETTYYNQQASETEFLQWYKQKLPDYDKPSLTVDNVLIGYNKTEDQLKMLLIQRKNHPFKNSWALPGGFVNRNESAITSVIRETKEETHLHVPEENIEQLYTFSQPNRDPRGWIVSISHLAFISEEPTIAGDDAKEAGWFTMNVSDTSLHLTKEDTQIILDLKTGNSSGTNTLAFDHNRIILKAFHHIINQMNYEPRVLQVLGKEFTITEARKVFAQFLGINYKKIDHSNFKKGILNHLEEIGERSTGIGRPSKIYQLKFTPRIDDLN</sequence>
<dbReference type="InterPro" id="IPR036388">
    <property type="entry name" value="WH-like_DNA-bd_sf"/>
</dbReference>
<dbReference type="AlphaFoldDB" id="A0A2Z5Y367"/>
<dbReference type="PANTHER" id="PTHR43736:SF1">
    <property type="entry name" value="DIHYDRONEOPTERIN TRIPHOSPHATE DIPHOSPHATASE"/>
    <property type="match status" value="1"/>
</dbReference>
<dbReference type="Gene3D" id="1.10.287.1030">
    <property type="entry name" value="Nudix-associated domain"/>
    <property type="match status" value="1"/>
</dbReference>
<dbReference type="InterPro" id="IPR036390">
    <property type="entry name" value="WH_DNA-bd_sf"/>
</dbReference>
<protein>
    <submittedName>
        <fullName evidence="3">NUDIX hydrolase</fullName>
    </submittedName>
</protein>
<dbReference type="GO" id="GO:0016787">
    <property type="term" value="F:hydrolase activity"/>
    <property type="evidence" value="ECO:0007669"/>
    <property type="project" value="UniProtKB-KW"/>
</dbReference>
<evidence type="ECO:0000313" key="3">
    <source>
        <dbReference type="EMBL" id="BBC61342.1"/>
    </source>
</evidence>
<dbReference type="Gene3D" id="1.10.10.10">
    <property type="entry name" value="Winged helix-like DNA-binding domain superfamily/Winged helix DNA-binding domain"/>
    <property type="match status" value="1"/>
</dbReference>
<evidence type="ECO:0000259" key="2">
    <source>
        <dbReference type="PROSITE" id="PS51462"/>
    </source>
</evidence>
<dbReference type="PROSITE" id="PS51462">
    <property type="entry name" value="NUDIX"/>
    <property type="match status" value="1"/>
</dbReference>
<accession>A0A2Z5Y367</accession>
<dbReference type="CDD" id="cd18873">
    <property type="entry name" value="NUDIX_NadM_like"/>
    <property type="match status" value="1"/>
</dbReference>
<reference evidence="3 4" key="1">
    <citation type="submission" date="2018-01" db="EMBL/GenBank/DDBJ databases">
        <title>Whole genome sequence of Melissococcus plutonius DAT561.</title>
        <authorList>
            <person name="Okumura K."/>
            <person name="Takamatsu D."/>
            <person name="Okura M."/>
        </authorList>
    </citation>
    <scope>NUCLEOTIDE SEQUENCE [LARGE SCALE GENOMIC DNA]</scope>
    <source>
        <strain evidence="3 4">DAT561</strain>
    </source>
</reference>
<proteinExistence type="inferred from homology"/>
<dbReference type="InterPro" id="IPR000086">
    <property type="entry name" value="NUDIX_hydrolase_dom"/>
</dbReference>
<dbReference type="PANTHER" id="PTHR43736">
    <property type="entry name" value="ADP-RIBOSE PYROPHOSPHATASE"/>
    <property type="match status" value="1"/>
</dbReference>
<dbReference type="Pfam" id="PF00293">
    <property type="entry name" value="NUDIX"/>
    <property type="match status" value="1"/>
</dbReference>
<name>A0A2Z5Y367_9ENTE</name>
<comment type="similarity">
    <text evidence="1">Belongs to the Nudix hydrolase family.</text>
</comment>
<dbReference type="OMA" id="MEQLYTW"/>
<evidence type="ECO:0000313" key="4">
    <source>
        <dbReference type="Proteomes" id="UP000269226"/>
    </source>
</evidence>
<dbReference type="SUPFAM" id="SSF55811">
    <property type="entry name" value="Nudix"/>
    <property type="match status" value="1"/>
</dbReference>
<dbReference type="Pfam" id="PF21906">
    <property type="entry name" value="WHD_NrtR"/>
    <property type="match status" value="1"/>
</dbReference>
<dbReference type="InterPro" id="IPR015797">
    <property type="entry name" value="NUDIX_hydrolase-like_dom_sf"/>
</dbReference>
<dbReference type="Gene3D" id="3.90.79.10">
    <property type="entry name" value="Nucleoside Triphosphate Pyrophosphohydrolase"/>
    <property type="match status" value="1"/>
</dbReference>
<dbReference type="InterPro" id="IPR054105">
    <property type="entry name" value="WHD_NrtR"/>
</dbReference>
<dbReference type="RefSeq" id="WP_013773592.1">
    <property type="nucleotide sequence ID" value="NZ_AP018492.1"/>
</dbReference>
<evidence type="ECO:0000256" key="1">
    <source>
        <dbReference type="ARBA" id="ARBA00005582"/>
    </source>
</evidence>
<keyword evidence="3" id="KW-0378">Hydrolase</keyword>
<dbReference type="SUPFAM" id="SSF46785">
    <property type="entry name" value="Winged helix' DNA-binding domain"/>
    <property type="match status" value="1"/>
</dbReference>
<dbReference type="Proteomes" id="UP000269226">
    <property type="component" value="Chromosome"/>
</dbReference>
<dbReference type="EMBL" id="AP018492">
    <property type="protein sequence ID" value="BBC61342.1"/>
    <property type="molecule type" value="Genomic_DNA"/>
</dbReference>
<gene>
    <name evidence="3" type="ORF">DAT561_1236</name>
</gene>